<dbReference type="GO" id="GO:0003995">
    <property type="term" value="F:acyl-CoA dehydrogenase activity"/>
    <property type="evidence" value="ECO:0007669"/>
    <property type="project" value="TreeGrafter"/>
</dbReference>
<evidence type="ECO:0000313" key="6">
    <source>
        <dbReference type="Proteomes" id="UP000263377"/>
    </source>
</evidence>
<dbReference type="InterPro" id="IPR013786">
    <property type="entry name" value="AcylCoA_DH/ox_N"/>
</dbReference>
<dbReference type="EMBL" id="QVIG01000001">
    <property type="protein sequence ID" value="RGD57277.1"/>
    <property type="molecule type" value="Genomic_DNA"/>
</dbReference>
<dbReference type="GO" id="GO:0005737">
    <property type="term" value="C:cytoplasm"/>
    <property type="evidence" value="ECO:0007669"/>
    <property type="project" value="TreeGrafter"/>
</dbReference>
<dbReference type="Proteomes" id="UP000263377">
    <property type="component" value="Unassembled WGS sequence"/>
</dbReference>
<keyword evidence="6" id="KW-1185">Reference proteome</keyword>
<dbReference type="InterPro" id="IPR013107">
    <property type="entry name" value="Acyl-CoA_DH_C"/>
</dbReference>
<feature type="domain" description="Acyl-CoA dehydrogenase C-terminal" evidence="4">
    <location>
        <begin position="243"/>
        <end position="375"/>
    </location>
</feature>
<dbReference type="InterPro" id="IPR050741">
    <property type="entry name" value="Acyl-CoA_dehydrogenase"/>
</dbReference>
<protein>
    <submittedName>
        <fullName evidence="5">Acyl-CoA dehydrogenase</fullName>
    </submittedName>
</protein>
<dbReference type="GO" id="GO:0033539">
    <property type="term" value="P:fatty acid beta-oxidation using acyl-CoA dehydrogenase"/>
    <property type="evidence" value="ECO:0007669"/>
    <property type="project" value="TreeGrafter"/>
</dbReference>
<reference evidence="5 6" key="1">
    <citation type="submission" date="2018-08" db="EMBL/GenBank/DDBJ databases">
        <title>Diversity &amp; Physiological Properties of Lignin-Decomposing Actinobacteria from Soil.</title>
        <authorList>
            <person name="Roh S.G."/>
            <person name="Kim S.B."/>
        </authorList>
    </citation>
    <scope>NUCLEOTIDE SEQUENCE [LARGE SCALE GENOMIC DNA]</scope>
    <source>
        <strain evidence="5 6">MMS17-GH009</strain>
    </source>
</reference>
<proteinExistence type="inferred from homology"/>
<dbReference type="InterPro" id="IPR009100">
    <property type="entry name" value="AcylCoA_DH/oxidase_NM_dom_sf"/>
</dbReference>
<evidence type="ECO:0000256" key="1">
    <source>
        <dbReference type="ARBA" id="ARBA00023002"/>
    </source>
</evidence>
<name>A0A372ZPX1_9ACTN</name>
<dbReference type="PIRSF" id="PIRSF016578">
    <property type="entry name" value="HsaA"/>
    <property type="match status" value="1"/>
</dbReference>
<dbReference type="InterPro" id="IPR036250">
    <property type="entry name" value="AcylCo_DH-like_C"/>
</dbReference>
<comment type="similarity">
    <text evidence="2">Belongs to the HpaH/HsaA monooxygenase family.</text>
</comment>
<dbReference type="RefSeq" id="WP_117486086.1">
    <property type="nucleotide sequence ID" value="NZ_QVIG01000001.1"/>
</dbReference>
<dbReference type="PANTHER" id="PTHR48083:SF19">
    <property type="entry name" value="FLAVIN-DEPENDENT MONOOXYGENASE, OXYGENASE SUBUNIT HSAA"/>
    <property type="match status" value="1"/>
</dbReference>
<keyword evidence="1" id="KW-0560">Oxidoreductase</keyword>
<dbReference type="InterPro" id="IPR046373">
    <property type="entry name" value="Acyl-CoA_Oxase/DH_mid-dom_sf"/>
</dbReference>
<dbReference type="InterPro" id="IPR037069">
    <property type="entry name" value="AcylCoA_DH/ox_N_sf"/>
</dbReference>
<gene>
    <name evidence="5" type="ORF">DR950_05245</name>
</gene>
<dbReference type="Gene3D" id="2.40.110.10">
    <property type="entry name" value="Butyryl-CoA Dehydrogenase, subunit A, domain 2"/>
    <property type="match status" value="1"/>
</dbReference>
<accession>A0A372ZPX1</accession>
<dbReference type="SUPFAM" id="SSF56645">
    <property type="entry name" value="Acyl-CoA dehydrogenase NM domain-like"/>
    <property type="match status" value="1"/>
</dbReference>
<dbReference type="Gene3D" id="1.10.540.10">
    <property type="entry name" value="Acyl-CoA dehydrogenase/oxidase, N-terminal domain"/>
    <property type="match status" value="1"/>
</dbReference>
<dbReference type="AlphaFoldDB" id="A0A372ZPX1"/>
<evidence type="ECO:0000256" key="2">
    <source>
        <dbReference type="ARBA" id="ARBA00049661"/>
    </source>
</evidence>
<organism evidence="5 6">
    <name type="scientific">Kitasatospora xanthocidica</name>
    <dbReference type="NCBI Taxonomy" id="83382"/>
    <lineage>
        <taxon>Bacteria</taxon>
        <taxon>Bacillati</taxon>
        <taxon>Actinomycetota</taxon>
        <taxon>Actinomycetes</taxon>
        <taxon>Kitasatosporales</taxon>
        <taxon>Streptomycetaceae</taxon>
        <taxon>Kitasatospora</taxon>
    </lineage>
</organism>
<comment type="caution">
    <text evidence="5">The sequence shown here is derived from an EMBL/GenBank/DDBJ whole genome shotgun (WGS) entry which is preliminary data.</text>
</comment>
<feature type="domain" description="Acyl-CoA dehydrogenase/oxidase N-terminal" evidence="3">
    <location>
        <begin position="29"/>
        <end position="106"/>
    </location>
</feature>
<evidence type="ECO:0000259" key="4">
    <source>
        <dbReference type="Pfam" id="PF08028"/>
    </source>
</evidence>
<dbReference type="GO" id="GO:0016712">
    <property type="term" value="F:oxidoreductase activity, acting on paired donors, with incorporation or reduction of molecular oxygen, reduced flavin or flavoprotein as one donor, and incorporation of one atom of oxygen"/>
    <property type="evidence" value="ECO:0007669"/>
    <property type="project" value="TreeGrafter"/>
</dbReference>
<evidence type="ECO:0000313" key="5">
    <source>
        <dbReference type="EMBL" id="RGD57277.1"/>
    </source>
</evidence>
<evidence type="ECO:0000259" key="3">
    <source>
        <dbReference type="Pfam" id="PF02771"/>
    </source>
</evidence>
<dbReference type="SUPFAM" id="SSF47203">
    <property type="entry name" value="Acyl-CoA dehydrogenase C-terminal domain-like"/>
    <property type="match status" value="1"/>
</dbReference>
<sequence length="397" mass="42796">MTDTTATTAVPDRAEILRRAREVAPVLRNNAPWGDENRRLSKETVSVLADAGLLRTRIPRRLGGYEVDMRTQAELLVELARADGAASWTAGVWSISAWVAALFPDEVQDRVLASPDALVSGIISPTATAVPVDGGILVNGSWKFNSGVQHSTWDTNAAVLLTPDAAPRPIMTLIPVSDLEVVDDWHTVGLRGSGSVTTVARDVFVPAERYIPMEPVMIGGGGAGSNAGSEIYRAPIMPTACATVSATALGLAIAAKDAFFERLPDRRITYTDYTDQREAPLTHLQVAEAAVKIDEAEFHCYRLADLVDAKNAAAEPWTLEERALARLETGAVCARVKEAVDILATASGASSVYLDVPIQRIERDVRTLHLHAVMHPNTNLELYGRLLCGQAPNTQYL</sequence>
<dbReference type="Gene3D" id="1.20.140.10">
    <property type="entry name" value="Butyryl-CoA Dehydrogenase, subunit A, domain 3"/>
    <property type="match status" value="1"/>
</dbReference>
<dbReference type="Pfam" id="PF02771">
    <property type="entry name" value="Acyl-CoA_dh_N"/>
    <property type="match status" value="1"/>
</dbReference>
<dbReference type="Pfam" id="PF08028">
    <property type="entry name" value="Acyl-CoA_dh_2"/>
    <property type="match status" value="1"/>
</dbReference>
<dbReference type="PANTHER" id="PTHR48083">
    <property type="entry name" value="MEDIUM-CHAIN SPECIFIC ACYL-COA DEHYDROGENASE, MITOCHONDRIAL-RELATED"/>
    <property type="match status" value="1"/>
</dbReference>
<dbReference type="GO" id="GO:0050660">
    <property type="term" value="F:flavin adenine dinucleotide binding"/>
    <property type="evidence" value="ECO:0007669"/>
    <property type="project" value="InterPro"/>
</dbReference>